<evidence type="ECO:0000256" key="1">
    <source>
        <dbReference type="SAM" id="Phobius"/>
    </source>
</evidence>
<dbReference type="EMBL" id="NQYH01000001">
    <property type="protein sequence ID" value="RIY42557.1"/>
    <property type="molecule type" value="Genomic_DNA"/>
</dbReference>
<gene>
    <name evidence="2" type="ORF">CJP73_03795</name>
</gene>
<organism evidence="2 3">
    <name type="scientific">Neopusillimonas maritima</name>
    <dbReference type="NCBI Taxonomy" id="2026239"/>
    <lineage>
        <taxon>Bacteria</taxon>
        <taxon>Pseudomonadati</taxon>
        <taxon>Pseudomonadota</taxon>
        <taxon>Betaproteobacteria</taxon>
        <taxon>Burkholderiales</taxon>
        <taxon>Alcaligenaceae</taxon>
        <taxon>Neopusillimonas</taxon>
    </lineage>
</organism>
<feature type="transmembrane region" description="Helical" evidence="1">
    <location>
        <begin position="12"/>
        <end position="30"/>
    </location>
</feature>
<reference evidence="2 3" key="1">
    <citation type="submission" date="2017-08" db="EMBL/GenBank/DDBJ databases">
        <title>Pusillimonas indicus sp. nov., a member of the family Alcaligenaceae isolated from surface seawater.</title>
        <authorList>
            <person name="Li J."/>
        </authorList>
    </citation>
    <scope>NUCLEOTIDE SEQUENCE [LARGE SCALE GENOMIC DNA]</scope>
    <source>
        <strain evidence="2 3">L52-1-41</strain>
    </source>
</reference>
<proteinExistence type="predicted"/>
<dbReference type="Proteomes" id="UP000266206">
    <property type="component" value="Unassembled WGS sequence"/>
</dbReference>
<keyword evidence="1" id="KW-1133">Transmembrane helix</keyword>
<keyword evidence="1" id="KW-0472">Membrane</keyword>
<evidence type="ECO:0000313" key="3">
    <source>
        <dbReference type="Proteomes" id="UP000266206"/>
    </source>
</evidence>
<name>A0A3A1Z2C8_9BURK</name>
<keyword evidence="1" id="KW-0812">Transmembrane</keyword>
<comment type="caution">
    <text evidence="2">The sequence shown here is derived from an EMBL/GenBank/DDBJ whole genome shotgun (WGS) entry which is preliminary data.</text>
</comment>
<sequence length="176" mass="20079">MRWDMFDEFLKICGAISLLSATLVMLYKGYRLLFSVKSYISYTLNFDGTLSDSLSVTITNHSIASIYVRACKVRSTYSLLTLAIKHLHRPLLSPRLYPNLRYNSAVYALVGDEPIKLEPGQLVELKREIYEHPLNALNGPMRIAFVQLTTGRVVRSKRMKSPSAWRLISRRNSAHA</sequence>
<accession>A0A3A1Z2C8</accession>
<evidence type="ECO:0000313" key="2">
    <source>
        <dbReference type="EMBL" id="RIY42557.1"/>
    </source>
</evidence>
<dbReference type="AlphaFoldDB" id="A0A3A1Z2C8"/>
<protein>
    <submittedName>
        <fullName evidence="2">Uncharacterized protein</fullName>
    </submittedName>
</protein>
<dbReference type="RefSeq" id="WP_119515489.1">
    <property type="nucleotide sequence ID" value="NZ_NQYH01000001.1"/>
</dbReference>